<gene>
    <name evidence="1" type="ORF">HF872_06035</name>
</gene>
<reference evidence="1 2" key="1">
    <citation type="submission" date="2020-04" db="EMBL/GenBank/DDBJ databases">
        <authorList>
            <person name="Hitch T.C.A."/>
            <person name="Wylensek D."/>
            <person name="Clavel T."/>
        </authorList>
    </citation>
    <scope>NUCLEOTIDE SEQUENCE [LARGE SCALE GENOMIC DNA]</scope>
    <source>
        <strain evidence="1 2">Oil-RF-744-FAT-WT-6-1</strain>
    </source>
</reference>
<accession>A0A848BR36</accession>
<organism evidence="1 2">
    <name type="scientific">Megasphaera hexanoica</name>
    <dbReference type="NCBI Taxonomy" id="1675036"/>
    <lineage>
        <taxon>Bacteria</taxon>
        <taxon>Bacillati</taxon>
        <taxon>Bacillota</taxon>
        <taxon>Negativicutes</taxon>
        <taxon>Veillonellales</taxon>
        <taxon>Veillonellaceae</taxon>
        <taxon>Megasphaera</taxon>
    </lineage>
</organism>
<dbReference type="AlphaFoldDB" id="A0A848BR36"/>
<protein>
    <submittedName>
        <fullName evidence="1">Uncharacterized protein</fullName>
    </submittedName>
</protein>
<dbReference type="EMBL" id="JABAFG010000008">
    <property type="protein sequence ID" value="NME28182.1"/>
    <property type="molecule type" value="Genomic_DNA"/>
</dbReference>
<dbReference type="RefSeq" id="WP_170087499.1">
    <property type="nucleotide sequence ID" value="NZ_JABAFG010000008.1"/>
</dbReference>
<name>A0A848BR36_9FIRM</name>
<comment type="caution">
    <text evidence="1">The sequence shown here is derived from an EMBL/GenBank/DDBJ whole genome shotgun (WGS) entry which is preliminary data.</text>
</comment>
<proteinExistence type="predicted"/>
<dbReference type="Proteomes" id="UP000591071">
    <property type="component" value="Unassembled WGS sequence"/>
</dbReference>
<evidence type="ECO:0000313" key="1">
    <source>
        <dbReference type="EMBL" id="NME28182.1"/>
    </source>
</evidence>
<sequence>MTKEELLEFKYTYGYFKIDDLTYGYMTILFFQPPCTYTKVSFDECLEDSVPSMVQTYNALRHHKPYDFFIEAGTEKFYIKISDYSNENLDDSVLFTVKISNWNSDLQYGTELHQEMPVAYLMYVFEKFFSELLHHPDFPFQYPCFSETASPQGIAVEAEFEKKYENMNLSNAKYIKLDKQFMREHITEFTECGETLKNEFITMLTEYKVPDGWTILRESGPETKHDIF</sequence>
<evidence type="ECO:0000313" key="2">
    <source>
        <dbReference type="Proteomes" id="UP000591071"/>
    </source>
</evidence>